<dbReference type="InterPro" id="IPR005532">
    <property type="entry name" value="SUMF_dom"/>
</dbReference>
<evidence type="ECO:0000313" key="3">
    <source>
        <dbReference type="EMBL" id="MBK7952513.1"/>
    </source>
</evidence>
<evidence type="ECO:0000259" key="2">
    <source>
        <dbReference type="PROSITE" id="PS51534"/>
    </source>
</evidence>
<feature type="region of interest" description="Disordered" evidence="1">
    <location>
        <begin position="157"/>
        <end position="179"/>
    </location>
</feature>
<dbReference type="PANTHER" id="PTHR23150">
    <property type="entry name" value="SULFATASE MODIFYING FACTOR 1, 2"/>
    <property type="match status" value="1"/>
</dbReference>
<organism evidence="3 4">
    <name type="scientific">Candidatus Accumulibacter affinis</name>
    <dbReference type="NCBI Taxonomy" id="2954384"/>
    <lineage>
        <taxon>Bacteria</taxon>
        <taxon>Pseudomonadati</taxon>
        <taxon>Pseudomonadota</taxon>
        <taxon>Betaproteobacteria</taxon>
        <taxon>Candidatus Accumulibacter</taxon>
    </lineage>
</organism>
<dbReference type="Pfam" id="PF20703">
    <property type="entry name" value="nSTAND1"/>
    <property type="match status" value="1"/>
</dbReference>
<protein>
    <submittedName>
        <fullName evidence="3">SUMF1/EgtB/PvdO family nonheme iron enzyme</fullName>
    </submittedName>
</protein>
<accession>A0A935W361</accession>
<dbReference type="PANTHER" id="PTHR23150:SF19">
    <property type="entry name" value="FORMYLGLYCINE-GENERATING ENZYME"/>
    <property type="match status" value="1"/>
</dbReference>
<dbReference type="Gene3D" id="3.40.50.300">
    <property type="entry name" value="P-loop containing nucleotide triphosphate hydrolases"/>
    <property type="match status" value="1"/>
</dbReference>
<dbReference type="Pfam" id="PF03781">
    <property type="entry name" value="FGE-sulfatase"/>
    <property type="match status" value="1"/>
</dbReference>
<dbReference type="InterPro" id="IPR051043">
    <property type="entry name" value="Sulfatase_Mod_Factor_Kinase"/>
</dbReference>
<dbReference type="InterPro" id="IPR016187">
    <property type="entry name" value="CTDL_fold"/>
</dbReference>
<feature type="domain" description="SEFIR" evidence="2">
    <location>
        <begin position="5"/>
        <end position="143"/>
    </location>
</feature>
<dbReference type="SUPFAM" id="SSF52200">
    <property type="entry name" value="Toll/Interleukin receptor TIR domain"/>
    <property type="match status" value="1"/>
</dbReference>
<feature type="compositionally biased region" description="Pro residues" evidence="1">
    <location>
        <begin position="164"/>
        <end position="176"/>
    </location>
</feature>
<evidence type="ECO:0000313" key="4">
    <source>
        <dbReference type="Proteomes" id="UP000706151"/>
    </source>
</evidence>
<dbReference type="InterPro" id="IPR013568">
    <property type="entry name" value="SEFIR_dom"/>
</dbReference>
<dbReference type="InterPro" id="IPR000157">
    <property type="entry name" value="TIR_dom"/>
</dbReference>
<dbReference type="AlphaFoldDB" id="A0A935W361"/>
<dbReference type="PROSITE" id="PS51534">
    <property type="entry name" value="SEFIR"/>
    <property type="match status" value="1"/>
</dbReference>
<dbReference type="InterPro" id="IPR027417">
    <property type="entry name" value="P-loop_NTPase"/>
</dbReference>
<dbReference type="Pfam" id="PF13676">
    <property type="entry name" value="TIR_2"/>
    <property type="match status" value="1"/>
</dbReference>
<dbReference type="InterPro" id="IPR035897">
    <property type="entry name" value="Toll_tir_struct_dom_sf"/>
</dbReference>
<dbReference type="Proteomes" id="UP000706151">
    <property type="component" value="Unassembled WGS sequence"/>
</dbReference>
<dbReference type="InterPro" id="IPR042095">
    <property type="entry name" value="SUMF_sf"/>
</dbReference>
<proteinExistence type="predicted"/>
<dbReference type="InterPro" id="IPR049052">
    <property type="entry name" value="nSTAND1"/>
</dbReference>
<dbReference type="SUPFAM" id="SSF56436">
    <property type="entry name" value="C-type lectin-like"/>
    <property type="match status" value="1"/>
</dbReference>
<dbReference type="GO" id="GO:0120147">
    <property type="term" value="F:formylglycine-generating oxidase activity"/>
    <property type="evidence" value="ECO:0007669"/>
    <property type="project" value="TreeGrafter"/>
</dbReference>
<comment type="caution">
    <text evidence="3">The sequence shown here is derived from an EMBL/GenBank/DDBJ whole genome shotgun (WGS) entry which is preliminary data.</text>
</comment>
<dbReference type="Gene3D" id="3.90.1580.10">
    <property type="entry name" value="paralog of FGE (formylglycine-generating enzyme)"/>
    <property type="match status" value="1"/>
</dbReference>
<reference evidence="3 4" key="1">
    <citation type="submission" date="2020-10" db="EMBL/GenBank/DDBJ databases">
        <title>Connecting structure to function with the recovery of over 1000 high-quality activated sludge metagenome-assembled genomes encoding full-length rRNA genes using long-read sequencing.</title>
        <authorList>
            <person name="Singleton C.M."/>
            <person name="Petriglieri F."/>
            <person name="Kristensen J.M."/>
            <person name="Kirkegaard R.H."/>
            <person name="Michaelsen T.Y."/>
            <person name="Andersen M.H."/>
            <person name="Karst S.M."/>
            <person name="Dueholm M.S."/>
            <person name="Nielsen P.H."/>
            <person name="Albertsen M."/>
        </authorList>
    </citation>
    <scope>NUCLEOTIDE SEQUENCE [LARGE SCALE GENOMIC DNA]</scope>
    <source>
        <strain evidence="3">Fred_18-Q3-R57-64_BAT3C.720</strain>
    </source>
</reference>
<dbReference type="EMBL" id="JADJOT010000001">
    <property type="protein sequence ID" value="MBK7952513.1"/>
    <property type="molecule type" value="Genomic_DNA"/>
</dbReference>
<dbReference type="Gene3D" id="3.40.50.10140">
    <property type="entry name" value="Toll/interleukin-1 receptor homology (TIR) domain"/>
    <property type="match status" value="1"/>
</dbReference>
<dbReference type="GO" id="GO:0007165">
    <property type="term" value="P:signal transduction"/>
    <property type="evidence" value="ECO:0007669"/>
    <property type="project" value="InterPro"/>
</dbReference>
<gene>
    <name evidence="3" type="ORF">IPK02_00205</name>
</gene>
<name>A0A935W361_9PROT</name>
<sequence length="954" mass="106118">MLDHSPRVFISYAQESEDHSAWVLALATRLRGGGITAVIDRYFPWVEKGWRTWMNEQIEQAEWVLVVCTDEYKRRFDGNTPAGSGRGVRWESQHITQALYDEKFSNRRFVPLLPPGGDEACIPFVLKDYRNFRLDEEYEALYRLLTDQPATPAPAVGEIRHLSPLPPPSPAKPAEPPAGQAAPWLEIANPYPGLAAFRPEESRFFFGREADTARVVERLEQSRFVSVVGRSGTGKSSLVAAGVVPALEKRAGRLTYLRFKPQSDPYRQLAEALDRALPEDRSPFGQSRADEIRQALASDPVQAVSEHLGALPAPVLLFADQFEELFTQTPPAAANRFRELIDALRGNDALYLVLTLRSEFMPRLADWLRAELFEASLLVLDSIHDEERLRAIIVRPAAASGVAVQPELLAELLPAARDMAGALPLLALTLAQLFARRDPLKGLTLQGYRDMGGLQKVVEQALAPIDRRIAGNPALADACERLFAELATVIDELPTRRTADVQRLRADAPLSALVDALRAQGLLADPDDRHVELAHETLLTHWPRLREWCGRYGEKLALRRQAELAASDWQKARASEKASGQPGSARRSDLLRWTWERQKPALEALLALHPHLTAQPDDDFANFVDTGITAWRSLESVLAEPLQSFLAPEPLRLLAELKSDATPHHRREEIGLRLNQMGDPRHGVGLDGKGLPDLAWVDIPAGQVTLETDPPETFVVHPFRIARYPITWRQYRAFLDAADGYRDPRWWDELKHEDQPGEERWSFANYPAIHVSWYDAVAFCRWLSDRLGLLGDEAIRLPTEWEWQWVAQAGAAAAEYPWHGEWNAMRANSYESGVGRTTAVGMYPLGAPAGWPVLDLAGNVWEWCANEYQAPASIAPSTDVSRVLRGGAWGRDPGYCRAAYRYGGAPGYRFSGVGFRVCRGSPIEPLRAAPAKSFSPSHARPAILLGPASACGAA</sequence>
<dbReference type="SUPFAM" id="SSF52540">
    <property type="entry name" value="P-loop containing nucleoside triphosphate hydrolases"/>
    <property type="match status" value="1"/>
</dbReference>
<evidence type="ECO:0000256" key="1">
    <source>
        <dbReference type="SAM" id="MobiDB-lite"/>
    </source>
</evidence>